<feature type="compositionally biased region" description="Acidic residues" evidence="1">
    <location>
        <begin position="205"/>
        <end position="214"/>
    </location>
</feature>
<name>A0A1D8NNE7_YARLL</name>
<evidence type="ECO:0000313" key="3">
    <source>
        <dbReference type="Proteomes" id="UP000182444"/>
    </source>
</evidence>
<dbReference type="RefSeq" id="XP_505370.3">
    <property type="nucleotide sequence ID" value="XM_505370.3"/>
</dbReference>
<organism evidence="2 3">
    <name type="scientific">Yarrowia lipolytica</name>
    <name type="common">Candida lipolytica</name>
    <dbReference type="NCBI Taxonomy" id="4952"/>
    <lineage>
        <taxon>Eukaryota</taxon>
        <taxon>Fungi</taxon>
        <taxon>Dikarya</taxon>
        <taxon>Ascomycota</taxon>
        <taxon>Saccharomycotina</taxon>
        <taxon>Dipodascomycetes</taxon>
        <taxon>Dipodascales</taxon>
        <taxon>Dipodascales incertae sedis</taxon>
        <taxon>Yarrowia</taxon>
    </lineage>
</organism>
<evidence type="ECO:0000256" key="1">
    <source>
        <dbReference type="SAM" id="MobiDB-lite"/>
    </source>
</evidence>
<dbReference type="OMA" id="NAKEYRM"/>
<dbReference type="AlphaFoldDB" id="A0A1D8NNE7"/>
<evidence type="ECO:0000313" key="2">
    <source>
        <dbReference type="EMBL" id="AOW07128.1"/>
    </source>
</evidence>
<dbReference type="Proteomes" id="UP000182444">
    <property type="component" value="Chromosome 1F"/>
</dbReference>
<dbReference type="EMBL" id="CP017558">
    <property type="protein sequence ID" value="AOW07128.1"/>
    <property type="molecule type" value="Genomic_DNA"/>
</dbReference>
<proteinExistence type="predicted"/>
<dbReference type="PANTHER" id="PTHR21521">
    <property type="entry name" value="AMUN, ISOFORM A"/>
    <property type="match status" value="1"/>
</dbReference>
<dbReference type="PANTHER" id="PTHR21521:SF0">
    <property type="entry name" value="AMUN, ISOFORM A"/>
    <property type="match status" value="1"/>
</dbReference>
<accession>A0A1D8NNE7</accession>
<feature type="region of interest" description="Disordered" evidence="1">
    <location>
        <begin position="182"/>
        <end position="224"/>
    </location>
</feature>
<dbReference type="GeneID" id="2907877"/>
<protein>
    <submittedName>
        <fullName evidence="2">Uncharacterized protein</fullName>
    </submittedName>
</protein>
<dbReference type="eggNOG" id="ENOG502S729">
    <property type="taxonomic scope" value="Eukaryota"/>
</dbReference>
<gene>
    <name evidence="2" type="ORF">YALI1_F17912g</name>
</gene>
<reference evidence="2 3" key="1">
    <citation type="journal article" date="2016" name="PLoS ONE">
        <title>Sequence Assembly of Yarrowia lipolytica Strain W29/CLIB89 Shows Transposable Element Diversity.</title>
        <authorList>
            <person name="Magnan C."/>
            <person name="Yu J."/>
            <person name="Chang I."/>
            <person name="Jahn E."/>
            <person name="Kanomata Y."/>
            <person name="Wu J."/>
            <person name="Zeller M."/>
            <person name="Oakes M."/>
            <person name="Baldi P."/>
            <person name="Sandmeyer S."/>
        </authorList>
    </citation>
    <scope>NUCLEOTIDE SEQUENCE [LARGE SCALE GENOMIC DNA]</scope>
    <source>
        <strain evidence="3">CLIB89(W29)</strain>
    </source>
</reference>
<dbReference type="KEGG" id="yli:2907877"/>
<feature type="compositionally biased region" description="Basic and acidic residues" evidence="1">
    <location>
        <begin position="182"/>
        <end position="204"/>
    </location>
</feature>
<dbReference type="VEuPathDB" id="FungiDB:YALI0_F13365g"/>
<dbReference type="VEuPathDB" id="FungiDB:YALI1_F17912g"/>
<sequence length="224" mass="25443">MDYHELLQLKASKSAKKGGKETLAELDEWRKQLSDDVRENPRALTHGELAKLMTWKLKRGTFRPKLQQLAESNRAEEVEQVTQKAAHLIAGDEIIEAIKVLSELKGVGPATASLLGSVMSVNVPFFSDEAFAHVCPGVKITYTLKAYEKFLNAIVAWGHQRDLNAVEAEQEAWVLGMRDKYADKGTNKTGKKEQEDVKIVKTNEEEKEEKEEKEEERPAKRRRR</sequence>